<proteinExistence type="inferred from homology"/>
<keyword evidence="4" id="KW-1185">Reference proteome</keyword>
<dbReference type="InterPro" id="IPR006015">
    <property type="entry name" value="Universal_stress_UspA"/>
</dbReference>
<evidence type="ECO:0000313" key="4">
    <source>
        <dbReference type="Proteomes" id="UP000663505"/>
    </source>
</evidence>
<dbReference type="SUPFAM" id="SSF52402">
    <property type="entry name" value="Adenine nucleotide alpha hydrolases-like"/>
    <property type="match status" value="1"/>
</dbReference>
<dbReference type="InterPro" id="IPR006016">
    <property type="entry name" value="UspA"/>
</dbReference>
<reference evidence="3 4" key="1">
    <citation type="submission" date="2021-02" db="EMBL/GenBank/DDBJ databases">
        <title>Alicyclobacillus curvatus sp. nov. and Alicyclobacillus mengziensis sp. nov., two acidophilic bacteria isolated from acid mine drainage.</title>
        <authorList>
            <person name="Huang Y."/>
        </authorList>
    </citation>
    <scope>NUCLEOTIDE SEQUENCE [LARGE SCALE GENOMIC DNA]</scope>
    <source>
        <strain evidence="3 4">S30H14</strain>
    </source>
</reference>
<dbReference type="PANTHER" id="PTHR46268:SF6">
    <property type="entry name" value="UNIVERSAL STRESS PROTEIN UP12"/>
    <property type="match status" value="1"/>
</dbReference>
<evidence type="ECO:0000256" key="1">
    <source>
        <dbReference type="ARBA" id="ARBA00008791"/>
    </source>
</evidence>
<dbReference type="CDD" id="cd23659">
    <property type="entry name" value="USP_At3g01520-like"/>
    <property type="match status" value="1"/>
</dbReference>
<dbReference type="InterPro" id="IPR014729">
    <property type="entry name" value="Rossmann-like_a/b/a_fold"/>
</dbReference>
<dbReference type="PANTHER" id="PTHR46268">
    <property type="entry name" value="STRESS RESPONSE PROTEIN NHAX"/>
    <property type="match status" value="1"/>
</dbReference>
<feature type="domain" description="UspA" evidence="2">
    <location>
        <begin position="2"/>
        <end position="143"/>
    </location>
</feature>
<dbReference type="KEGG" id="afx:JZ786_18600"/>
<dbReference type="Gene3D" id="3.40.50.620">
    <property type="entry name" value="HUPs"/>
    <property type="match status" value="1"/>
</dbReference>
<sequence>MRTFVYATDGSEIAKKAGKLAAEWMSKWSDAKLLMLYVIPEILPDAVYPYWSMMPGEAARDNAHADDIEREAREELFADCNDRVQFTVIIGDPAWTICDTAEKQEADVIFMGNRGRGAVDRFLLGSVSYRVLHRSTVPVLVVK</sequence>
<dbReference type="EMBL" id="CP071182">
    <property type="protein sequence ID" value="QSO46460.1"/>
    <property type="molecule type" value="Genomic_DNA"/>
</dbReference>
<evidence type="ECO:0000259" key="2">
    <source>
        <dbReference type="Pfam" id="PF00582"/>
    </source>
</evidence>
<dbReference type="PRINTS" id="PR01438">
    <property type="entry name" value="UNVRSLSTRESS"/>
</dbReference>
<dbReference type="Proteomes" id="UP000663505">
    <property type="component" value="Chromosome"/>
</dbReference>
<comment type="similarity">
    <text evidence="1">Belongs to the universal stress protein A family.</text>
</comment>
<name>A0A9X7Z6P3_9BACL</name>
<accession>A0A9X7Z6P3</accession>
<dbReference type="RefSeq" id="WP_206655829.1">
    <property type="nucleotide sequence ID" value="NZ_CP071182.1"/>
</dbReference>
<evidence type="ECO:0000313" key="3">
    <source>
        <dbReference type="EMBL" id="QSO46460.1"/>
    </source>
</evidence>
<gene>
    <name evidence="3" type="ORF">JZ786_18600</name>
</gene>
<dbReference type="Pfam" id="PF00582">
    <property type="entry name" value="Usp"/>
    <property type="match status" value="1"/>
</dbReference>
<organism evidence="3 4">
    <name type="scientific">Alicyclobacillus mengziensis</name>
    <dbReference type="NCBI Taxonomy" id="2931921"/>
    <lineage>
        <taxon>Bacteria</taxon>
        <taxon>Bacillati</taxon>
        <taxon>Bacillota</taxon>
        <taxon>Bacilli</taxon>
        <taxon>Bacillales</taxon>
        <taxon>Alicyclobacillaceae</taxon>
        <taxon>Alicyclobacillus</taxon>
    </lineage>
</organism>
<dbReference type="AlphaFoldDB" id="A0A9X7Z6P3"/>
<protein>
    <submittedName>
        <fullName evidence="3">Universal stress protein</fullName>
    </submittedName>
</protein>